<dbReference type="WBParaSite" id="SSLN_0000991501-mRNA-1">
    <property type="protein sequence ID" value="SSLN_0000991501-mRNA-1"/>
    <property type="gene ID" value="SSLN_0000991501"/>
</dbReference>
<dbReference type="InterPro" id="IPR011993">
    <property type="entry name" value="PH-like_dom_sf"/>
</dbReference>
<dbReference type="PANTHER" id="PTHR45858:SF5">
    <property type="entry name" value="MOESIN_EZRIN_RADIXIN HOMOLOG 1"/>
    <property type="match status" value="1"/>
</dbReference>
<proteinExistence type="predicted"/>
<feature type="compositionally biased region" description="Low complexity" evidence="1">
    <location>
        <begin position="92"/>
        <end position="104"/>
    </location>
</feature>
<protein>
    <submittedName>
        <fullName evidence="3">FERM_C domain-containing protein</fullName>
    </submittedName>
</protein>
<feature type="region of interest" description="Disordered" evidence="1">
    <location>
        <begin position="52"/>
        <end position="106"/>
    </location>
</feature>
<dbReference type="PANTHER" id="PTHR45858">
    <property type="entry name" value="FERM DOMAIN CONTAINING PROTEIN"/>
    <property type="match status" value="1"/>
</dbReference>
<dbReference type="AlphaFoldDB" id="A0A183SZA5"/>
<sequence length="370" mass="39639">LSPPPPTPLQATGRETIDFYFNSRNSCKNFWKKCLEHHAFFRSRDVHGVAGQGSGSLGSPWSAPATHPYASQPHLQSSRTHSSLNGAAPAPTSLNRSNSLTSRRGQNIFSKGSSYRYFGRTYQQLLEGSHTSKEYGVTVEQRSKSVGLLAAGLNLPYPSSPNARRNSAGFGGIDGPVLPCNGLRRCRTGFGSSLSTVAGLSQDFGNTSLPDHYRLLLLSTPIHRPFSARSRTASSHSVDRSSLNTGSTLGSTLMEAEAGCQVPRVFSVNALKLRSQAIRGKKQTNSASFNNETPVGVANDLPDSVNGGVPGEESLVSNLENHTAVDGKCYAVPGFKRTLAVCSILRPRISASWKEKVLTETGQCSATNEN</sequence>
<feature type="domain" description="FERM C-terminal PH-like" evidence="2">
    <location>
        <begin position="14"/>
        <end position="44"/>
    </location>
</feature>
<name>A0A183SZA5_SCHSO</name>
<feature type="compositionally biased region" description="Polar residues" evidence="1">
    <location>
        <begin position="283"/>
        <end position="293"/>
    </location>
</feature>
<dbReference type="Pfam" id="PF09380">
    <property type="entry name" value="FERM_C"/>
    <property type="match status" value="1"/>
</dbReference>
<dbReference type="Gene3D" id="2.30.29.30">
    <property type="entry name" value="Pleckstrin-homology domain (PH domain)/Phosphotyrosine-binding domain (PTB)"/>
    <property type="match status" value="1"/>
</dbReference>
<accession>A0A183SZA5</accession>
<evidence type="ECO:0000259" key="2">
    <source>
        <dbReference type="Pfam" id="PF09380"/>
    </source>
</evidence>
<organism evidence="3">
    <name type="scientific">Schistocephalus solidus</name>
    <name type="common">Tapeworm</name>
    <dbReference type="NCBI Taxonomy" id="70667"/>
    <lineage>
        <taxon>Eukaryota</taxon>
        <taxon>Metazoa</taxon>
        <taxon>Spiralia</taxon>
        <taxon>Lophotrochozoa</taxon>
        <taxon>Platyhelminthes</taxon>
        <taxon>Cestoda</taxon>
        <taxon>Eucestoda</taxon>
        <taxon>Diphyllobothriidea</taxon>
        <taxon>Diphyllobothriidae</taxon>
        <taxon>Schistocephalus</taxon>
    </lineage>
</organism>
<dbReference type="InterPro" id="IPR018980">
    <property type="entry name" value="FERM_PH-like_C"/>
</dbReference>
<reference evidence="3" key="1">
    <citation type="submission" date="2016-06" db="UniProtKB">
        <authorList>
            <consortium name="WormBaseParasite"/>
        </authorList>
    </citation>
    <scope>IDENTIFICATION</scope>
</reference>
<evidence type="ECO:0000256" key="1">
    <source>
        <dbReference type="SAM" id="MobiDB-lite"/>
    </source>
</evidence>
<feature type="compositionally biased region" description="Polar residues" evidence="1">
    <location>
        <begin position="73"/>
        <end position="85"/>
    </location>
</feature>
<evidence type="ECO:0000313" key="3">
    <source>
        <dbReference type="WBParaSite" id="SSLN_0000991501-mRNA-1"/>
    </source>
</evidence>
<dbReference type="SUPFAM" id="SSF50729">
    <property type="entry name" value="PH domain-like"/>
    <property type="match status" value="1"/>
</dbReference>
<dbReference type="GO" id="GO:0005085">
    <property type="term" value="F:guanyl-nucleotide exchange factor activity"/>
    <property type="evidence" value="ECO:0007669"/>
    <property type="project" value="TreeGrafter"/>
</dbReference>
<feature type="region of interest" description="Disordered" evidence="1">
    <location>
        <begin position="281"/>
        <end position="313"/>
    </location>
</feature>
<dbReference type="InterPro" id="IPR051835">
    <property type="entry name" value="RAC1-GEF"/>
</dbReference>